<dbReference type="Proteomes" id="UP000586918">
    <property type="component" value="Unassembled WGS sequence"/>
</dbReference>
<protein>
    <submittedName>
        <fullName evidence="2">Uncharacterized protein</fullName>
    </submittedName>
</protein>
<keyword evidence="1" id="KW-1133">Transmembrane helix</keyword>
<reference evidence="2 3" key="1">
    <citation type="submission" date="2020-04" db="EMBL/GenBank/DDBJ databases">
        <authorList>
            <person name="Klaysubun C."/>
            <person name="Duangmal K."/>
            <person name="Lipun K."/>
        </authorList>
    </citation>
    <scope>NUCLEOTIDE SEQUENCE [LARGE SCALE GENOMIC DNA]</scope>
    <source>
        <strain evidence="2 3">DSM 45300</strain>
    </source>
</reference>
<proteinExistence type="predicted"/>
<dbReference type="AlphaFoldDB" id="A0A848DM52"/>
<sequence>MTNQDTHAARPELDRLLVTGVTLAGAATALGLAGLAMSIVVLLGHFRRWMRQTDVTPSEIARHRWTQARAATTAGREAWRKADAGYRVHADG</sequence>
<evidence type="ECO:0000313" key="3">
    <source>
        <dbReference type="Proteomes" id="UP000586918"/>
    </source>
</evidence>
<keyword evidence="3" id="KW-1185">Reference proteome</keyword>
<keyword evidence="1" id="KW-0472">Membrane</keyword>
<dbReference type="RefSeq" id="WP_169414531.1">
    <property type="nucleotide sequence ID" value="NZ_JAAXKZ010000084.1"/>
</dbReference>
<name>A0A848DM52_9PSEU</name>
<accession>A0A848DM52</accession>
<feature type="transmembrane region" description="Helical" evidence="1">
    <location>
        <begin position="20"/>
        <end position="43"/>
    </location>
</feature>
<evidence type="ECO:0000256" key="1">
    <source>
        <dbReference type="SAM" id="Phobius"/>
    </source>
</evidence>
<evidence type="ECO:0000313" key="2">
    <source>
        <dbReference type="EMBL" id="NMH93837.1"/>
    </source>
</evidence>
<comment type="caution">
    <text evidence="2">The sequence shown here is derived from an EMBL/GenBank/DDBJ whole genome shotgun (WGS) entry which is preliminary data.</text>
</comment>
<organism evidence="2 3">
    <name type="scientific">Pseudonocardia bannensis</name>
    <dbReference type="NCBI Taxonomy" id="630973"/>
    <lineage>
        <taxon>Bacteria</taxon>
        <taxon>Bacillati</taxon>
        <taxon>Actinomycetota</taxon>
        <taxon>Actinomycetes</taxon>
        <taxon>Pseudonocardiales</taxon>
        <taxon>Pseudonocardiaceae</taxon>
        <taxon>Pseudonocardia</taxon>
    </lineage>
</organism>
<dbReference type="EMBL" id="JAAXKZ010000084">
    <property type="protein sequence ID" value="NMH93837.1"/>
    <property type="molecule type" value="Genomic_DNA"/>
</dbReference>
<gene>
    <name evidence="2" type="ORF">HF519_20125</name>
</gene>
<keyword evidence="1" id="KW-0812">Transmembrane</keyword>